<keyword evidence="7" id="KW-1185">Reference proteome</keyword>
<evidence type="ECO:0000256" key="4">
    <source>
        <dbReference type="ARBA" id="ARBA00023163"/>
    </source>
</evidence>
<dbReference type="GO" id="GO:0005634">
    <property type="term" value="C:nucleus"/>
    <property type="evidence" value="ECO:0007669"/>
    <property type="project" value="UniProtKB-SubCell"/>
</dbReference>
<evidence type="ECO:0000313" key="6">
    <source>
        <dbReference type="EMBL" id="KDO56751.1"/>
    </source>
</evidence>
<dbReference type="AlphaFoldDB" id="A0A067F0P8"/>
<sequence length="111" mass="13001">EEHESRIGVSTKLNLFTYPWNITKILAPSDLGHLSRLLVQTRLAERYVMPFLDEASRSEVIVNPEGLRVSVWDCDTNSMHCLVFKKWATSKSYVLINHWTKDFVRRKLRPN</sequence>
<comment type="subcellular location">
    <subcellularLocation>
        <location evidence="1">Nucleus</location>
    </subcellularLocation>
</comment>
<reference evidence="6 7" key="1">
    <citation type="submission" date="2014-04" db="EMBL/GenBank/DDBJ databases">
        <authorList>
            <consortium name="International Citrus Genome Consortium"/>
            <person name="Gmitter F."/>
            <person name="Chen C."/>
            <person name="Farmerie W."/>
            <person name="Harkins T."/>
            <person name="Desany B."/>
            <person name="Mohiuddin M."/>
            <person name="Kodira C."/>
            <person name="Borodovsky M."/>
            <person name="Lomsadze A."/>
            <person name="Burns P."/>
            <person name="Jenkins J."/>
            <person name="Prochnik S."/>
            <person name="Shu S."/>
            <person name="Chapman J."/>
            <person name="Pitluck S."/>
            <person name="Schmutz J."/>
            <person name="Rokhsar D."/>
        </authorList>
    </citation>
    <scope>NUCLEOTIDE SEQUENCE</scope>
</reference>
<evidence type="ECO:0000256" key="3">
    <source>
        <dbReference type="ARBA" id="ARBA00023125"/>
    </source>
</evidence>
<proteinExistence type="predicted"/>
<dbReference type="PaxDb" id="2711-XP_006490479.1"/>
<dbReference type="SUPFAM" id="SSF101936">
    <property type="entry name" value="DNA-binding pseudobarrel domain"/>
    <property type="match status" value="1"/>
</dbReference>
<name>A0A067F0P8_CITSI</name>
<dbReference type="PANTHER" id="PTHR34269:SF11">
    <property type="entry name" value="B3 DOMAIN PROTEIN"/>
    <property type="match status" value="1"/>
</dbReference>
<protein>
    <recommendedName>
        <fullName evidence="8">TF-B3 domain-containing protein</fullName>
    </recommendedName>
</protein>
<keyword evidence="3" id="KW-0238">DNA-binding</keyword>
<dbReference type="InterPro" id="IPR051442">
    <property type="entry name" value="B3_domain"/>
</dbReference>
<dbReference type="PANTHER" id="PTHR34269">
    <property type="entry name" value="TRANSCRIPTION FACTOR B3-DOMAIN FAMILY-RELATED"/>
    <property type="match status" value="1"/>
</dbReference>
<dbReference type="SMR" id="A0A067F0P8"/>
<accession>A0A067F0P8</accession>
<dbReference type="Gene3D" id="2.40.330.10">
    <property type="entry name" value="DNA-binding pseudobarrel domain"/>
    <property type="match status" value="1"/>
</dbReference>
<evidence type="ECO:0000256" key="1">
    <source>
        <dbReference type="ARBA" id="ARBA00004123"/>
    </source>
</evidence>
<evidence type="ECO:0000313" key="7">
    <source>
        <dbReference type="Proteomes" id="UP000027120"/>
    </source>
</evidence>
<gene>
    <name evidence="6" type="ORF">CISIN_1g040929mg</name>
</gene>
<dbReference type="InterPro" id="IPR015300">
    <property type="entry name" value="DNA-bd_pseudobarrel_sf"/>
</dbReference>
<keyword evidence="5" id="KW-0539">Nucleus</keyword>
<dbReference type="EMBL" id="KK784969">
    <property type="protein sequence ID" value="KDO56751.1"/>
    <property type="molecule type" value="Genomic_DNA"/>
</dbReference>
<evidence type="ECO:0000256" key="2">
    <source>
        <dbReference type="ARBA" id="ARBA00023015"/>
    </source>
</evidence>
<keyword evidence="2" id="KW-0805">Transcription regulation</keyword>
<evidence type="ECO:0000256" key="5">
    <source>
        <dbReference type="ARBA" id="ARBA00023242"/>
    </source>
</evidence>
<keyword evidence="4" id="KW-0804">Transcription</keyword>
<evidence type="ECO:0008006" key="8">
    <source>
        <dbReference type="Google" id="ProtNLM"/>
    </source>
</evidence>
<organism evidence="6 7">
    <name type="scientific">Citrus sinensis</name>
    <name type="common">Sweet orange</name>
    <name type="synonym">Citrus aurantium var. sinensis</name>
    <dbReference type="NCBI Taxonomy" id="2711"/>
    <lineage>
        <taxon>Eukaryota</taxon>
        <taxon>Viridiplantae</taxon>
        <taxon>Streptophyta</taxon>
        <taxon>Embryophyta</taxon>
        <taxon>Tracheophyta</taxon>
        <taxon>Spermatophyta</taxon>
        <taxon>Magnoliopsida</taxon>
        <taxon>eudicotyledons</taxon>
        <taxon>Gunneridae</taxon>
        <taxon>Pentapetalae</taxon>
        <taxon>rosids</taxon>
        <taxon>malvids</taxon>
        <taxon>Sapindales</taxon>
        <taxon>Rutaceae</taxon>
        <taxon>Aurantioideae</taxon>
        <taxon>Citrus</taxon>
    </lineage>
</organism>
<dbReference type="Proteomes" id="UP000027120">
    <property type="component" value="Unassembled WGS sequence"/>
</dbReference>
<dbReference type="GO" id="GO:0003677">
    <property type="term" value="F:DNA binding"/>
    <property type="evidence" value="ECO:0007669"/>
    <property type="project" value="UniProtKB-KW"/>
</dbReference>
<feature type="non-terminal residue" evidence="6">
    <location>
        <position position="1"/>
    </location>
</feature>